<dbReference type="GO" id="GO:0051205">
    <property type="term" value="P:protein insertion into membrane"/>
    <property type="evidence" value="ECO:0007669"/>
    <property type="project" value="TreeGrafter"/>
</dbReference>
<dbReference type="Gene3D" id="3.30.1450.10">
    <property type="match status" value="1"/>
</dbReference>
<dbReference type="InterPro" id="IPR026592">
    <property type="entry name" value="BamE"/>
</dbReference>
<reference evidence="5" key="1">
    <citation type="submission" date="2018-06" db="EMBL/GenBank/DDBJ databases">
        <authorList>
            <person name="Zhirakovskaya E."/>
        </authorList>
    </citation>
    <scope>NUCLEOTIDE SEQUENCE</scope>
</reference>
<keyword evidence="2" id="KW-0472">Membrane</keyword>
<proteinExistence type="inferred from homology"/>
<evidence type="ECO:0000259" key="4">
    <source>
        <dbReference type="Pfam" id="PF04355"/>
    </source>
</evidence>
<sequence>MKKILITIVCILPIFSVGCSKMIPSYRIDVQQGNIIHQHDINRVRPGMTKKQVSFVLGTPLIRDAFNQDRWDYIYTLNHGRRKAVKKRVSVLFSNDKVIGVEGDLKPQTDVPASKPDKTVVVEIDPGKKKKKKGVLRRIIGGKKK</sequence>
<protein>
    <recommendedName>
        <fullName evidence="4">Outer membrane protein assembly factor BamE domain-containing protein</fullName>
    </recommendedName>
</protein>
<dbReference type="GO" id="GO:1990063">
    <property type="term" value="C:Bam protein complex"/>
    <property type="evidence" value="ECO:0007669"/>
    <property type="project" value="TreeGrafter"/>
</dbReference>
<evidence type="ECO:0000256" key="3">
    <source>
        <dbReference type="ARBA" id="ARBA00023237"/>
    </source>
</evidence>
<accession>A0A3B0YQD2</accession>
<dbReference type="GO" id="GO:0030674">
    <property type="term" value="F:protein-macromolecule adaptor activity"/>
    <property type="evidence" value="ECO:0007669"/>
    <property type="project" value="TreeGrafter"/>
</dbReference>
<dbReference type="AlphaFoldDB" id="A0A3B0YQD2"/>
<dbReference type="InterPro" id="IPR037873">
    <property type="entry name" value="BamE-like"/>
</dbReference>
<dbReference type="GO" id="GO:0043165">
    <property type="term" value="P:Gram-negative-bacterium-type cell outer membrane assembly"/>
    <property type="evidence" value="ECO:0007669"/>
    <property type="project" value="TreeGrafter"/>
</dbReference>
<dbReference type="PROSITE" id="PS51257">
    <property type="entry name" value="PROKAR_LIPOPROTEIN"/>
    <property type="match status" value="1"/>
</dbReference>
<gene>
    <name evidence="5" type="ORF">MNBD_GAMMA12-1203</name>
</gene>
<dbReference type="InterPro" id="IPR007450">
    <property type="entry name" value="BamE_dom"/>
</dbReference>
<name>A0A3B0YQD2_9ZZZZ</name>
<evidence type="ECO:0000256" key="1">
    <source>
        <dbReference type="ARBA" id="ARBA00022729"/>
    </source>
</evidence>
<dbReference type="PANTHER" id="PTHR37482">
    <property type="entry name" value="OUTER MEMBRANE PROTEIN ASSEMBLY FACTOR BAME"/>
    <property type="match status" value="1"/>
</dbReference>
<keyword evidence="1" id="KW-0732">Signal</keyword>
<dbReference type="PANTHER" id="PTHR37482:SF1">
    <property type="entry name" value="OUTER MEMBRANE PROTEIN ASSEMBLY FACTOR BAME"/>
    <property type="match status" value="1"/>
</dbReference>
<organism evidence="5">
    <name type="scientific">hydrothermal vent metagenome</name>
    <dbReference type="NCBI Taxonomy" id="652676"/>
    <lineage>
        <taxon>unclassified sequences</taxon>
        <taxon>metagenomes</taxon>
        <taxon>ecological metagenomes</taxon>
    </lineage>
</organism>
<evidence type="ECO:0000256" key="2">
    <source>
        <dbReference type="ARBA" id="ARBA00023136"/>
    </source>
</evidence>
<keyword evidence="3" id="KW-0998">Cell outer membrane</keyword>
<evidence type="ECO:0000313" key="5">
    <source>
        <dbReference type="EMBL" id="VAW78303.1"/>
    </source>
</evidence>
<dbReference type="HAMAP" id="MF_00925">
    <property type="entry name" value="OM_assembly_BamE"/>
    <property type="match status" value="1"/>
</dbReference>
<dbReference type="EMBL" id="UOFL01000146">
    <property type="protein sequence ID" value="VAW78303.1"/>
    <property type="molecule type" value="Genomic_DNA"/>
</dbReference>
<feature type="domain" description="Outer membrane protein assembly factor BamE" evidence="4">
    <location>
        <begin position="33"/>
        <end position="99"/>
    </location>
</feature>
<dbReference type="Pfam" id="PF04355">
    <property type="entry name" value="BamE"/>
    <property type="match status" value="1"/>
</dbReference>